<gene>
    <name evidence="2" type="ORF">ACFOOR_06315</name>
</gene>
<evidence type="ECO:0000256" key="1">
    <source>
        <dbReference type="SAM" id="Phobius"/>
    </source>
</evidence>
<evidence type="ECO:0000313" key="2">
    <source>
        <dbReference type="EMBL" id="MFC2925714.1"/>
    </source>
</evidence>
<comment type="caution">
    <text evidence="2">The sequence shown here is derived from an EMBL/GenBank/DDBJ whole genome shotgun (WGS) entry which is preliminary data.</text>
</comment>
<keyword evidence="1" id="KW-0472">Membrane</keyword>
<accession>A0ABV6ZWH2</accession>
<proteinExistence type="predicted"/>
<evidence type="ECO:0000313" key="3">
    <source>
        <dbReference type="Proteomes" id="UP001595379"/>
    </source>
</evidence>
<keyword evidence="1" id="KW-0812">Transmembrane</keyword>
<protein>
    <recommendedName>
        <fullName evidence="4">Integrase</fullName>
    </recommendedName>
</protein>
<keyword evidence="3" id="KW-1185">Reference proteome</keyword>
<dbReference type="Proteomes" id="UP001595379">
    <property type="component" value="Unassembled WGS sequence"/>
</dbReference>
<reference evidence="3" key="1">
    <citation type="journal article" date="2019" name="Int. J. Syst. Evol. Microbiol.">
        <title>The Global Catalogue of Microorganisms (GCM) 10K type strain sequencing project: providing services to taxonomists for standard genome sequencing and annotation.</title>
        <authorList>
            <consortium name="The Broad Institute Genomics Platform"/>
            <consortium name="The Broad Institute Genome Sequencing Center for Infectious Disease"/>
            <person name="Wu L."/>
            <person name="Ma J."/>
        </authorList>
    </citation>
    <scope>NUCLEOTIDE SEQUENCE [LARGE SCALE GENOMIC DNA]</scope>
    <source>
        <strain evidence="3">KCTC 52487</strain>
    </source>
</reference>
<dbReference type="EMBL" id="JBHRSV010000007">
    <property type="protein sequence ID" value="MFC2925714.1"/>
    <property type="molecule type" value="Genomic_DNA"/>
</dbReference>
<name>A0ABV6ZWH2_9PROT</name>
<organism evidence="2 3">
    <name type="scientific">Hyphobacterium vulgare</name>
    <dbReference type="NCBI Taxonomy" id="1736751"/>
    <lineage>
        <taxon>Bacteria</taxon>
        <taxon>Pseudomonadati</taxon>
        <taxon>Pseudomonadota</taxon>
        <taxon>Alphaproteobacteria</taxon>
        <taxon>Maricaulales</taxon>
        <taxon>Maricaulaceae</taxon>
        <taxon>Hyphobacterium</taxon>
    </lineage>
</organism>
<dbReference type="RefSeq" id="WP_343165646.1">
    <property type="nucleotide sequence ID" value="NZ_JBHRSV010000007.1"/>
</dbReference>
<feature type="transmembrane region" description="Helical" evidence="1">
    <location>
        <begin position="56"/>
        <end position="76"/>
    </location>
</feature>
<evidence type="ECO:0008006" key="4">
    <source>
        <dbReference type="Google" id="ProtNLM"/>
    </source>
</evidence>
<keyword evidence="1" id="KW-1133">Transmembrane helix</keyword>
<sequence length="85" mass="9190">MKLGAVLDVLGKALLYFSIGLAAAGFLIVLIAGQWPGWLEPVRMRLELGSNLLGPFWWPVLVGIVVGPGLALQSIAENLRRKNHS</sequence>
<feature type="transmembrane region" description="Helical" evidence="1">
    <location>
        <begin position="12"/>
        <end position="36"/>
    </location>
</feature>